<accession>A0A9K3IIT6</accession>
<dbReference type="AlphaFoldDB" id="A0A9K3IIT6"/>
<reference evidence="2" key="1">
    <citation type="journal article" date="2017" name="Nature">
        <title>The sunflower genome provides insights into oil metabolism, flowering and Asterid evolution.</title>
        <authorList>
            <person name="Badouin H."/>
            <person name="Gouzy J."/>
            <person name="Grassa C.J."/>
            <person name="Murat F."/>
            <person name="Staton S.E."/>
            <person name="Cottret L."/>
            <person name="Lelandais-Briere C."/>
            <person name="Owens G.L."/>
            <person name="Carrere S."/>
            <person name="Mayjonade B."/>
            <person name="Legrand L."/>
            <person name="Gill N."/>
            <person name="Kane N.C."/>
            <person name="Bowers J.E."/>
            <person name="Hubner S."/>
            <person name="Bellec A."/>
            <person name="Berard A."/>
            <person name="Berges H."/>
            <person name="Blanchet N."/>
            <person name="Boniface M.C."/>
            <person name="Brunel D."/>
            <person name="Catrice O."/>
            <person name="Chaidir N."/>
            <person name="Claudel C."/>
            <person name="Donnadieu C."/>
            <person name="Faraut T."/>
            <person name="Fievet G."/>
            <person name="Helmstetter N."/>
            <person name="King M."/>
            <person name="Knapp S.J."/>
            <person name="Lai Z."/>
            <person name="Le Paslier M.C."/>
            <person name="Lippi Y."/>
            <person name="Lorenzon L."/>
            <person name="Mandel J.R."/>
            <person name="Marage G."/>
            <person name="Marchand G."/>
            <person name="Marquand E."/>
            <person name="Bret-Mestries E."/>
            <person name="Morien E."/>
            <person name="Nambeesan S."/>
            <person name="Nguyen T."/>
            <person name="Pegot-Espagnet P."/>
            <person name="Pouilly N."/>
            <person name="Raftis F."/>
            <person name="Sallet E."/>
            <person name="Schiex T."/>
            <person name="Thomas J."/>
            <person name="Vandecasteele C."/>
            <person name="Vares D."/>
            <person name="Vear F."/>
            <person name="Vautrin S."/>
            <person name="Crespi M."/>
            <person name="Mangin B."/>
            <person name="Burke J.M."/>
            <person name="Salse J."/>
            <person name="Munos S."/>
            <person name="Vincourt P."/>
            <person name="Rieseberg L.H."/>
            <person name="Langlade N.B."/>
        </authorList>
    </citation>
    <scope>NUCLEOTIDE SEQUENCE</scope>
    <source>
        <tissue evidence="2">Leaves</tissue>
    </source>
</reference>
<dbReference type="Proteomes" id="UP000215914">
    <property type="component" value="Unassembled WGS sequence"/>
</dbReference>
<evidence type="ECO:0000313" key="2">
    <source>
        <dbReference type="EMBL" id="KAF5797174.1"/>
    </source>
</evidence>
<comment type="caution">
    <text evidence="2">The sequence shown here is derived from an EMBL/GenBank/DDBJ whole genome shotgun (WGS) entry which is preliminary data.</text>
</comment>
<proteinExistence type="predicted"/>
<dbReference type="Gramene" id="mRNA:HanXRQr2_Chr08g0360571">
    <property type="protein sequence ID" value="mRNA:HanXRQr2_Chr08g0360571"/>
    <property type="gene ID" value="HanXRQr2_Chr08g0360571"/>
</dbReference>
<protein>
    <submittedName>
        <fullName evidence="2">Uncharacterized protein</fullName>
    </submittedName>
</protein>
<reference evidence="2" key="2">
    <citation type="submission" date="2020-06" db="EMBL/GenBank/DDBJ databases">
        <title>Helianthus annuus Genome sequencing and assembly Release 2.</title>
        <authorList>
            <person name="Gouzy J."/>
            <person name="Langlade N."/>
            <person name="Munos S."/>
        </authorList>
    </citation>
    <scope>NUCLEOTIDE SEQUENCE</scope>
    <source>
        <tissue evidence="2">Leaves</tissue>
    </source>
</reference>
<feature type="region of interest" description="Disordered" evidence="1">
    <location>
        <begin position="83"/>
        <end position="103"/>
    </location>
</feature>
<evidence type="ECO:0000256" key="1">
    <source>
        <dbReference type="SAM" id="MobiDB-lite"/>
    </source>
</evidence>
<keyword evidence="3" id="KW-1185">Reference proteome</keyword>
<organism evidence="2 3">
    <name type="scientific">Helianthus annuus</name>
    <name type="common">Common sunflower</name>
    <dbReference type="NCBI Taxonomy" id="4232"/>
    <lineage>
        <taxon>Eukaryota</taxon>
        <taxon>Viridiplantae</taxon>
        <taxon>Streptophyta</taxon>
        <taxon>Embryophyta</taxon>
        <taxon>Tracheophyta</taxon>
        <taxon>Spermatophyta</taxon>
        <taxon>Magnoliopsida</taxon>
        <taxon>eudicotyledons</taxon>
        <taxon>Gunneridae</taxon>
        <taxon>Pentapetalae</taxon>
        <taxon>asterids</taxon>
        <taxon>campanulids</taxon>
        <taxon>Asterales</taxon>
        <taxon>Asteraceae</taxon>
        <taxon>Asteroideae</taxon>
        <taxon>Heliantheae alliance</taxon>
        <taxon>Heliantheae</taxon>
        <taxon>Helianthus</taxon>
    </lineage>
</organism>
<name>A0A9K3IIT6_HELAN</name>
<gene>
    <name evidence="2" type="ORF">HanXRQr2_Chr08g0360571</name>
</gene>
<evidence type="ECO:0000313" key="3">
    <source>
        <dbReference type="Proteomes" id="UP000215914"/>
    </source>
</evidence>
<sequence>MVPFDGLSFSTLTATIGGSYFESRGKSYLSKSITSGLVDGKNLLASSIPLLNCLIDSLSVNIFWATCVFSISSFVTLTVESYGHNGPGSTKPVCATGENESKV</sequence>
<dbReference type="EMBL" id="MNCJ02000323">
    <property type="protein sequence ID" value="KAF5797174.1"/>
    <property type="molecule type" value="Genomic_DNA"/>
</dbReference>